<name>Q4A3B6_EHV8U</name>
<gene>
    <name evidence="2" type="ORF">EhV013</name>
</gene>
<accession>Q4A3B6</accession>
<evidence type="ECO:0000313" key="3">
    <source>
        <dbReference type="Proteomes" id="UP000000863"/>
    </source>
</evidence>
<reference evidence="2 3" key="1">
    <citation type="journal article" date="2005" name="Science">
        <title>Complete genome sequence and lytic phase transcription profile of a Coccolithovirus.</title>
        <authorList>
            <person name="Wilson W.H."/>
            <person name="Schroeder D.C."/>
            <person name="Allen M.J."/>
            <person name="Holden M.T.G."/>
            <person name="Parkhill J."/>
            <person name="Barrell B.G."/>
            <person name="Churcher C."/>
            <person name="Hamlin N."/>
            <person name="Mungall K."/>
            <person name="Norbertczak H."/>
            <person name="Quail M.A."/>
            <person name="Price C."/>
            <person name="Rabbinowitsch E."/>
            <person name="Walker D."/>
            <person name="Craigon M."/>
            <person name="Roy D."/>
            <person name="Ghazal P."/>
        </authorList>
    </citation>
    <scope>NUCLEOTIDE SEQUENCE [LARGE SCALE GENOMIC DNA]</scope>
    <source>
        <strain evidence="3">Isolate United Kingdom/English Channel/1999</strain>
    </source>
</reference>
<proteinExistence type="predicted"/>
<dbReference type="Proteomes" id="UP000000863">
    <property type="component" value="Segment"/>
</dbReference>
<organism evidence="2 3">
    <name type="scientific">Emiliania huxleyi virus 86 (isolate United Kingdom/English Channel/1999)</name>
    <name type="common">EhV-86</name>
    <dbReference type="NCBI Taxonomy" id="654925"/>
    <lineage>
        <taxon>Viruses</taxon>
        <taxon>Varidnaviria</taxon>
        <taxon>Bamfordvirae</taxon>
        <taxon>Nucleocytoviricota</taxon>
        <taxon>Megaviricetes</taxon>
        <taxon>Algavirales</taxon>
        <taxon>Phycodnaviridae</taxon>
        <taxon>Coccolithovirus</taxon>
        <taxon>Coccolithovirus huxleyi</taxon>
        <taxon>Emiliania huxleyi virus 86</taxon>
    </lineage>
</organism>
<sequence length="58" mass="6495">MENSWILAIIIPTGLLFIYSLIRIFSQFYILKLILCDVANTTSHNSAPPVKITIDNGT</sequence>
<keyword evidence="1" id="KW-1133">Transmembrane helix</keyword>
<evidence type="ECO:0000256" key="1">
    <source>
        <dbReference type="SAM" id="Phobius"/>
    </source>
</evidence>
<protein>
    <submittedName>
        <fullName evidence="2">Putative membrane protein</fullName>
    </submittedName>
</protein>
<organismHost>
    <name type="scientific">Emiliania huxleyi</name>
    <name type="common">Coccolithophore</name>
    <name type="synonym">Pontosphaera huxleyi</name>
    <dbReference type="NCBI Taxonomy" id="2903"/>
</organismHost>
<keyword evidence="3" id="KW-1185">Reference proteome</keyword>
<dbReference type="GeneID" id="3654665"/>
<keyword evidence="1" id="KW-0812">Transmembrane</keyword>
<feature type="transmembrane region" description="Helical" evidence="1">
    <location>
        <begin position="6"/>
        <end position="25"/>
    </location>
</feature>
<dbReference type="EMBL" id="AJ890364">
    <property type="protein sequence ID" value="CAI65436.1"/>
    <property type="molecule type" value="Genomic_DNA"/>
</dbReference>
<keyword evidence="1" id="KW-0472">Membrane</keyword>
<dbReference type="RefSeq" id="YP_293767.1">
    <property type="nucleotide sequence ID" value="NC_007346.1"/>
</dbReference>
<dbReference type="KEGG" id="vg:3654665"/>
<evidence type="ECO:0000313" key="2">
    <source>
        <dbReference type="EMBL" id="CAI65436.1"/>
    </source>
</evidence>